<evidence type="ECO:0000313" key="4">
    <source>
        <dbReference type="EMBL" id="AKK05623.1"/>
    </source>
</evidence>
<dbReference type="PANTHER" id="PTHR43048">
    <property type="entry name" value="METHYLMALONYL-COA EPIMERASE"/>
    <property type="match status" value="1"/>
</dbReference>
<dbReference type="PATRIC" id="fig|571915.4.peg.1366"/>
<dbReference type="Gene3D" id="3.10.180.10">
    <property type="entry name" value="2,3-Dihydroxybiphenyl 1,2-Dioxygenase, domain 1"/>
    <property type="match status" value="1"/>
</dbReference>
<evidence type="ECO:0000313" key="5">
    <source>
        <dbReference type="Proteomes" id="UP000035199"/>
    </source>
</evidence>
<accession>A0A0G3H1F5</accession>
<evidence type="ECO:0000259" key="3">
    <source>
        <dbReference type="PROSITE" id="PS51819"/>
    </source>
</evidence>
<dbReference type="PROSITE" id="PS51819">
    <property type="entry name" value="VOC"/>
    <property type="match status" value="1"/>
</dbReference>
<evidence type="ECO:0000256" key="2">
    <source>
        <dbReference type="ARBA" id="ARBA00022723"/>
    </source>
</evidence>
<reference evidence="4 5" key="1">
    <citation type="journal article" date="2015" name="Genome Announc.">
        <title>Complete Genome Sequence of the Type Strain Corynebacterium mustelae DSM 45274, Isolated from Various Tissues of a Male Ferret with Lethal Sepsis.</title>
        <authorList>
            <person name="Ruckert C."/>
            <person name="Eimer J."/>
            <person name="Winkler A."/>
            <person name="Tauch A."/>
        </authorList>
    </citation>
    <scope>NUCLEOTIDE SEQUENCE [LARGE SCALE GENOMIC DNA]</scope>
    <source>
        <strain evidence="4 5">DSM 45274</strain>
    </source>
</reference>
<reference evidence="5" key="2">
    <citation type="submission" date="2015-05" db="EMBL/GenBank/DDBJ databases">
        <title>Complete genome sequence of Corynebacterium mustelae DSM 45274, isolated from various tissues of a male ferret with lethal sepsis.</title>
        <authorList>
            <person name="Ruckert C."/>
            <person name="Albersmeier A."/>
            <person name="Winkler A."/>
            <person name="Tauch A."/>
        </authorList>
    </citation>
    <scope>NUCLEOTIDE SEQUENCE [LARGE SCALE GENOMIC DNA]</scope>
    <source>
        <strain evidence="5">DSM 45274</strain>
    </source>
</reference>
<dbReference type="STRING" id="571915.CMUST_06440"/>
<dbReference type="KEGG" id="cmv:CMUST_06440"/>
<dbReference type="InterPro" id="IPR037523">
    <property type="entry name" value="VOC_core"/>
</dbReference>
<dbReference type="EMBL" id="CP011542">
    <property type="protein sequence ID" value="AKK05623.1"/>
    <property type="molecule type" value="Genomic_DNA"/>
</dbReference>
<dbReference type="InterPro" id="IPR051785">
    <property type="entry name" value="MMCE/EMCE_epimerase"/>
</dbReference>
<keyword evidence="2" id="KW-0479">Metal-binding</keyword>
<dbReference type="InterPro" id="IPR017515">
    <property type="entry name" value="MeMalonyl-CoA_epimerase"/>
</dbReference>
<dbReference type="GO" id="GO:0004493">
    <property type="term" value="F:methylmalonyl-CoA epimerase activity"/>
    <property type="evidence" value="ECO:0007669"/>
    <property type="project" value="UniProtKB-EC"/>
</dbReference>
<dbReference type="Pfam" id="PF13669">
    <property type="entry name" value="Glyoxalase_4"/>
    <property type="match status" value="1"/>
</dbReference>
<protein>
    <submittedName>
        <fullName evidence="4">Methylmalonyl-CoA epimerase</fullName>
        <ecNumber evidence="4">5.1.99.1</ecNumber>
    </submittedName>
</protein>
<dbReference type="PANTHER" id="PTHR43048:SF3">
    <property type="entry name" value="METHYLMALONYL-COA EPIMERASE, MITOCHONDRIAL"/>
    <property type="match status" value="1"/>
</dbReference>
<name>A0A0G3H1F5_9CORY</name>
<dbReference type="AlphaFoldDB" id="A0A0G3H1F5"/>
<evidence type="ECO:0000256" key="1">
    <source>
        <dbReference type="ARBA" id="ARBA00009308"/>
    </source>
</evidence>
<dbReference type="NCBIfam" id="TIGR03081">
    <property type="entry name" value="metmalonyl_epim"/>
    <property type="match status" value="1"/>
</dbReference>
<gene>
    <name evidence="4" type="ORF">CMUST_06440</name>
</gene>
<dbReference type="SUPFAM" id="SSF54593">
    <property type="entry name" value="Glyoxalase/Bleomycin resistance protein/Dihydroxybiphenyl dioxygenase"/>
    <property type="match status" value="1"/>
</dbReference>
<organism evidence="4 5">
    <name type="scientific">Corynebacterium mustelae</name>
    <dbReference type="NCBI Taxonomy" id="571915"/>
    <lineage>
        <taxon>Bacteria</taxon>
        <taxon>Bacillati</taxon>
        <taxon>Actinomycetota</taxon>
        <taxon>Actinomycetes</taxon>
        <taxon>Mycobacteriales</taxon>
        <taxon>Corynebacteriaceae</taxon>
        <taxon>Corynebacterium</taxon>
    </lineage>
</organism>
<dbReference type="InterPro" id="IPR029068">
    <property type="entry name" value="Glyas_Bleomycin-R_OHBP_Dase"/>
</dbReference>
<keyword evidence="4" id="KW-0413">Isomerase</keyword>
<dbReference type="CDD" id="cd07249">
    <property type="entry name" value="MMCE"/>
    <property type="match status" value="1"/>
</dbReference>
<dbReference type="EC" id="5.1.99.1" evidence="4"/>
<dbReference type="GO" id="GO:0046872">
    <property type="term" value="F:metal ion binding"/>
    <property type="evidence" value="ECO:0007669"/>
    <property type="project" value="UniProtKB-KW"/>
</dbReference>
<feature type="domain" description="VOC" evidence="3">
    <location>
        <begin position="20"/>
        <end position="153"/>
    </location>
</feature>
<dbReference type="GO" id="GO:0046491">
    <property type="term" value="P:L-methylmalonyl-CoA metabolic process"/>
    <property type="evidence" value="ECO:0007669"/>
    <property type="project" value="TreeGrafter"/>
</dbReference>
<sequence>MAIMSHDISAIEIPHELVVCLDHVGIAVPDLDAAVEFYRSAFGWVNHHQETNEEQGVVEAMIGPKNLGSTDGMIQLLAPLNEESTIAKFIDKKGPGLQQMCLRTSDIDALSDHLKEQGVRLLYPAPKVGTGGAKINFVHPKDAGGVLLEITQPVA</sequence>
<keyword evidence="5" id="KW-1185">Reference proteome</keyword>
<dbReference type="Proteomes" id="UP000035199">
    <property type="component" value="Chromosome"/>
</dbReference>
<proteinExistence type="inferred from homology"/>
<comment type="similarity">
    <text evidence="1">Belongs to the methylmalonyl-CoA epimerase family.</text>
</comment>